<accession>A0A7G6E7M4</accession>
<proteinExistence type="predicted"/>
<dbReference type="SUPFAM" id="SSF109604">
    <property type="entry name" value="HD-domain/PDEase-like"/>
    <property type="match status" value="1"/>
</dbReference>
<dbReference type="InterPro" id="IPR052020">
    <property type="entry name" value="Cyclic_di-GMP/3'3'-cGAMP_PDE"/>
</dbReference>
<dbReference type="PANTHER" id="PTHR45228">
    <property type="entry name" value="CYCLIC DI-GMP PHOSPHODIESTERASE TM_0186-RELATED"/>
    <property type="match status" value="1"/>
</dbReference>
<sequence length="201" mass="22858">MYQYKLSQAGSPKSKIIDLLLEALAQRDFVAQGHVERLVNMAERMADRLGLSENKKRDLVLLAKVHDLGKVGIPDSILYKSGKLTDEEYKKMKEHPQIGYSIANRSSELAHIANLILHHHEHWDGRGYPDGLKGEEIPLECRILAVIDAYDAMTNTRPYHQGISREEAIKELEDCSGKQFDSRIVEEFVTLLKSEKCSKKD</sequence>
<name>A0A7G6E7M4_THEFR</name>
<dbReference type="InterPro" id="IPR037522">
    <property type="entry name" value="HD_GYP_dom"/>
</dbReference>
<dbReference type="OrthoDB" id="9798833at2"/>
<dbReference type="CDD" id="cd00077">
    <property type="entry name" value="HDc"/>
    <property type="match status" value="1"/>
</dbReference>
<dbReference type="Gene3D" id="1.10.3210.10">
    <property type="entry name" value="Hypothetical protein af1432"/>
    <property type="match status" value="1"/>
</dbReference>
<keyword evidence="3" id="KW-1185">Reference proteome</keyword>
<dbReference type="RefSeq" id="WP_081908028.1">
    <property type="nucleotide sequence ID" value="NZ_CP045798.1"/>
</dbReference>
<dbReference type="PROSITE" id="PS51832">
    <property type="entry name" value="HD_GYP"/>
    <property type="match status" value="1"/>
</dbReference>
<evidence type="ECO:0000313" key="2">
    <source>
        <dbReference type="EMBL" id="QNB48078.1"/>
    </source>
</evidence>
<gene>
    <name evidence="2" type="ORF">BR63_18480</name>
</gene>
<dbReference type="SMART" id="SM00471">
    <property type="entry name" value="HDc"/>
    <property type="match status" value="1"/>
</dbReference>
<dbReference type="Pfam" id="PF13487">
    <property type="entry name" value="HD_5"/>
    <property type="match status" value="1"/>
</dbReference>
<organism evidence="2 3">
    <name type="scientific">Thermanaerosceptrum fracticalcis</name>
    <dbReference type="NCBI Taxonomy" id="1712410"/>
    <lineage>
        <taxon>Bacteria</taxon>
        <taxon>Bacillati</taxon>
        <taxon>Bacillota</taxon>
        <taxon>Clostridia</taxon>
        <taxon>Eubacteriales</taxon>
        <taxon>Peptococcaceae</taxon>
        <taxon>Thermanaerosceptrum</taxon>
    </lineage>
</organism>
<evidence type="ECO:0000259" key="1">
    <source>
        <dbReference type="PROSITE" id="PS51832"/>
    </source>
</evidence>
<dbReference type="AlphaFoldDB" id="A0A7G6E7M4"/>
<dbReference type="Proteomes" id="UP000515847">
    <property type="component" value="Chromosome"/>
</dbReference>
<evidence type="ECO:0000313" key="3">
    <source>
        <dbReference type="Proteomes" id="UP000515847"/>
    </source>
</evidence>
<dbReference type="PANTHER" id="PTHR45228:SF1">
    <property type="entry name" value="CYCLIC DI-GMP PHOSPHODIESTERASE TM_0186"/>
    <property type="match status" value="1"/>
</dbReference>
<dbReference type="KEGG" id="tfr:BR63_18480"/>
<dbReference type="EMBL" id="CP045798">
    <property type="protein sequence ID" value="QNB48078.1"/>
    <property type="molecule type" value="Genomic_DNA"/>
</dbReference>
<dbReference type="InterPro" id="IPR003607">
    <property type="entry name" value="HD/PDEase_dom"/>
</dbReference>
<protein>
    <submittedName>
        <fullName evidence="2">HD domain-containing protein</fullName>
    </submittedName>
</protein>
<feature type="domain" description="HD-GYP" evidence="1">
    <location>
        <begin position="9"/>
        <end position="201"/>
    </location>
</feature>
<reference evidence="2 3" key="1">
    <citation type="journal article" date="2019" name="Front. Microbiol.">
        <title>Thermoanaerosceptrum fracticalcis gen. nov. sp. nov., a Novel Fumarate-Fermenting Microorganism From a Deep Fractured Carbonate Aquifer of the US Great Basin.</title>
        <authorList>
            <person name="Hamilton-Brehm S.D."/>
            <person name="Stewart L.E."/>
            <person name="Zavarin M."/>
            <person name="Caldwell M."/>
            <person name="Lawson P.A."/>
            <person name="Onstott T.C."/>
            <person name="Grzymski J."/>
            <person name="Neveux I."/>
            <person name="Lollar B.S."/>
            <person name="Russell C.E."/>
            <person name="Moser D.P."/>
        </authorList>
    </citation>
    <scope>NUCLEOTIDE SEQUENCE [LARGE SCALE GENOMIC DNA]</scope>
    <source>
        <strain evidence="2 3">DRI-13</strain>
    </source>
</reference>